<dbReference type="SUPFAM" id="SSF52540">
    <property type="entry name" value="P-loop containing nucleoside triphosphate hydrolases"/>
    <property type="match status" value="1"/>
</dbReference>
<sequence length="795" mass="82591">MTMDDAPLTPSCPCFRSPPEAALMYITPAHHDILAMVRAWRIGDRPLLVMTGDSGTGKTTFARKLAATFGATMQVGLLDAEKMQSADLRQQVPAAFGSDVRFLPHDPLTSHDQFMAECLTTGRRRLLIVDEAQHLTEAALDYLQRVTTPPRSGLPVFYVVLIGGPELQALLARPDLQALQDRIGSQLQLSPFTEAQTAAYVDHRLRVSDCQCAVSDLTFEAGRLGLLHEASGGRPKMINRLVQRVLFDPVRAGAAVKVARTVPPPPPVEDKPVPAPPPTVAEHPTPLPAPAAPVAEDAPVAAQRDAARDQSVAVPDVEENTPVVAQPKVTKDEPAADPATAKLEPAVPHPALGQEKPVAAPPVVVQPVAAPISDARDRPAAGDRARAKTKPQPAPPPVITARPAPLKPAKVDEAKAPFQRPATWGKAVPLQPAAARDPSAPRPSLVRDKPAPTQPALPRPESRRPGPLKPAATTVAPVARPAPAEAAPSAAPTARPGPVRTAPSVVMPRQKRIAAPDGVARRGLPWGLAGAAGLGLVAAGVFFLGQADDQPAPIDMAAPSPTPVAAPPVAPAPAASPEPTPAPEGVAPEAAPAPAAVAPVPEPQAPPPAPGLRGASTDPVPDADALLTEALAAGATDPDQAAQLYTQAALWGNARAAYYLGQLYETGIGVPQNPDRARAAYALALEVDGAADRLEALDGRATPQTSAAAPPVPLSQRVFATGATELHWRDPEGAVASGFRVEFIPAGGEDIQQTETVLPALLLDQPLARWRVMALGADGSVGPASEWSLPDPALP</sequence>
<dbReference type="SMART" id="SM00382">
    <property type="entry name" value="AAA"/>
    <property type="match status" value="1"/>
</dbReference>
<dbReference type="PROSITE" id="PS00675">
    <property type="entry name" value="SIGMA54_INTERACT_1"/>
    <property type="match status" value="1"/>
</dbReference>
<keyword evidence="4" id="KW-1185">Reference proteome</keyword>
<dbReference type="Gene3D" id="3.40.50.300">
    <property type="entry name" value="P-loop containing nucleotide triphosphate hydrolases"/>
    <property type="match status" value="1"/>
</dbReference>
<proteinExistence type="predicted"/>
<dbReference type="InterPro" id="IPR049945">
    <property type="entry name" value="AAA_22"/>
</dbReference>
<dbReference type="GO" id="GO:0016887">
    <property type="term" value="F:ATP hydrolysis activity"/>
    <property type="evidence" value="ECO:0007669"/>
    <property type="project" value="InterPro"/>
</dbReference>
<feature type="region of interest" description="Disordered" evidence="1">
    <location>
        <begin position="260"/>
        <end position="337"/>
    </location>
</feature>
<dbReference type="SUPFAM" id="SSF81901">
    <property type="entry name" value="HCP-like"/>
    <property type="match status" value="1"/>
</dbReference>
<dbReference type="InterPro" id="IPR052026">
    <property type="entry name" value="ExeA_AAA_ATPase_DNA-bind"/>
</dbReference>
<feature type="compositionally biased region" description="Low complexity" evidence="1">
    <location>
        <begin position="432"/>
        <end position="444"/>
    </location>
</feature>
<evidence type="ECO:0000259" key="2">
    <source>
        <dbReference type="SMART" id="SM00382"/>
    </source>
</evidence>
<protein>
    <recommendedName>
        <fullName evidence="2">AAA+ ATPase domain-containing protein</fullName>
    </recommendedName>
</protein>
<accession>A0A4U0RWV1</accession>
<dbReference type="SMART" id="SM00671">
    <property type="entry name" value="SEL1"/>
    <property type="match status" value="2"/>
</dbReference>
<feature type="compositionally biased region" description="Pro residues" evidence="1">
    <location>
        <begin position="600"/>
        <end position="610"/>
    </location>
</feature>
<name>A0A4U0RWV1_9RHOB</name>
<dbReference type="InterPro" id="IPR003593">
    <property type="entry name" value="AAA+_ATPase"/>
</dbReference>
<dbReference type="InterPro" id="IPR027417">
    <property type="entry name" value="P-loop_NTPase"/>
</dbReference>
<dbReference type="OrthoDB" id="7825074at2"/>
<feature type="region of interest" description="Disordered" evidence="1">
    <location>
        <begin position="553"/>
        <end position="621"/>
    </location>
</feature>
<feature type="domain" description="AAA+ ATPase" evidence="2">
    <location>
        <begin position="44"/>
        <end position="189"/>
    </location>
</feature>
<dbReference type="InterPro" id="IPR011990">
    <property type="entry name" value="TPR-like_helical_dom_sf"/>
</dbReference>
<dbReference type="AlphaFoldDB" id="A0A4U0RWV1"/>
<reference evidence="3 4" key="1">
    <citation type="submission" date="2019-04" db="EMBL/GenBank/DDBJ databases">
        <authorList>
            <person name="Li J."/>
        </authorList>
    </citation>
    <scope>NUCLEOTIDE SEQUENCE [LARGE SCALE GENOMIC DNA]</scope>
    <source>
        <strain evidence="3 4">KCTC 42687</strain>
    </source>
</reference>
<feature type="compositionally biased region" description="Low complexity" evidence="1">
    <location>
        <begin position="292"/>
        <end position="302"/>
    </location>
</feature>
<dbReference type="Gene3D" id="1.25.40.10">
    <property type="entry name" value="Tetratricopeptide repeat domain"/>
    <property type="match status" value="1"/>
</dbReference>
<feature type="region of interest" description="Disordered" evidence="1">
    <location>
        <begin position="369"/>
        <end position="509"/>
    </location>
</feature>
<evidence type="ECO:0000313" key="3">
    <source>
        <dbReference type="EMBL" id="TJZ92824.1"/>
    </source>
</evidence>
<feature type="compositionally biased region" description="Pro residues" evidence="1">
    <location>
        <begin position="262"/>
        <end position="291"/>
    </location>
</feature>
<dbReference type="InterPro" id="IPR006597">
    <property type="entry name" value="Sel1-like"/>
</dbReference>
<dbReference type="PANTHER" id="PTHR35894:SF1">
    <property type="entry name" value="PHOSPHORIBULOKINASE _ URIDINE KINASE FAMILY"/>
    <property type="match status" value="1"/>
</dbReference>
<feature type="compositionally biased region" description="Basic and acidic residues" evidence="1">
    <location>
        <begin position="374"/>
        <end position="386"/>
    </location>
</feature>
<feature type="compositionally biased region" description="Low complexity" evidence="1">
    <location>
        <begin position="470"/>
        <end position="496"/>
    </location>
</feature>
<gene>
    <name evidence="3" type="ORF">FA743_04755</name>
</gene>
<dbReference type="PANTHER" id="PTHR35894">
    <property type="entry name" value="GENERAL SECRETION PATHWAY PROTEIN A-RELATED"/>
    <property type="match status" value="1"/>
</dbReference>
<feature type="compositionally biased region" description="Pro residues" evidence="1">
    <location>
        <begin position="560"/>
        <end position="582"/>
    </location>
</feature>
<dbReference type="Proteomes" id="UP000309747">
    <property type="component" value="Unassembled WGS sequence"/>
</dbReference>
<comment type="caution">
    <text evidence="3">The sequence shown here is derived from an EMBL/GenBank/DDBJ whole genome shotgun (WGS) entry which is preliminary data.</text>
</comment>
<organism evidence="3 4">
    <name type="scientific">Paracoccus gahaiensis</name>
    <dbReference type="NCBI Taxonomy" id="1706839"/>
    <lineage>
        <taxon>Bacteria</taxon>
        <taxon>Pseudomonadati</taxon>
        <taxon>Pseudomonadota</taxon>
        <taxon>Alphaproteobacteria</taxon>
        <taxon>Rhodobacterales</taxon>
        <taxon>Paracoccaceae</taxon>
        <taxon>Paracoccus</taxon>
    </lineage>
</organism>
<evidence type="ECO:0000256" key="1">
    <source>
        <dbReference type="SAM" id="MobiDB-lite"/>
    </source>
</evidence>
<dbReference type="EMBL" id="SUNI01000003">
    <property type="protein sequence ID" value="TJZ92824.1"/>
    <property type="molecule type" value="Genomic_DNA"/>
</dbReference>
<dbReference type="Pfam" id="PF13401">
    <property type="entry name" value="AAA_22"/>
    <property type="match status" value="1"/>
</dbReference>
<feature type="compositionally biased region" description="Low complexity" evidence="1">
    <location>
        <begin position="583"/>
        <end position="599"/>
    </location>
</feature>
<dbReference type="InterPro" id="IPR025662">
    <property type="entry name" value="Sigma_54_int_dom_ATP-bd_1"/>
</dbReference>
<evidence type="ECO:0000313" key="4">
    <source>
        <dbReference type="Proteomes" id="UP000309747"/>
    </source>
</evidence>